<name>A0A9W6QXT1_9PSEU</name>
<reference evidence="12" key="1">
    <citation type="submission" date="2023-03" db="EMBL/GenBank/DDBJ databases">
        <title>Amycolatopsis taiwanensis NBRC 103393.</title>
        <authorList>
            <person name="Ichikawa N."/>
            <person name="Sato H."/>
            <person name="Tonouchi N."/>
        </authorList>
    </citation>
    <scope>NUCLEOTIDE SEQUENCE</scope>
    <source>
        <strain evidence="12">NBRC 103393</strain>
    </source>
</reference>
<dbReference type="GO" id="GO:0003677">
    <property type="term" value="F:DNA binding"/>
    <property type="evidence" value="ECO:0007669"/>
    <property type="project" value="InterPro"/>
</dbReference>
<organism evidence="12 13">
    <name type="scientific">Amycolatopsis taiwanensis</name>
    <dbReference type="NCBI Taxonomy" id="342230"/>
    <lineage>
        <taxon>Bacteria</taxon>
        <taxon>Bacillati</taxon>
        <taxon>Actinomycetota</taxon>
        <taxon>Actinomycetes</taxon>
        <taxon>Pseudonocardiales</taxon>
        <taxon>Pseudonocardiaceae</taxon>
        <taxon>Amycolatopsis</taxon>
    </lineage>
</organism>
<dbReference type="PANTHER" id="PTHR22683:SF1">
    <property type="entry name" value="TYPE VII SECRETION SYSTEM PROTEIN ESSC"/>
    <property type="match status" value="1"/>
</dbReference>
<keyword evidence="2" id="KW-1003">Cell membrane</keyword>
<dbReference type="NCBIfam" id="TIGR03925">
    <property type="entry name" value="T7SS_EccC_b"/>
    <property type="match status" value="1"/>
</dbReference>
<evidence type="ECO:0000256" key="7">
    <source>
        <dbReference type="ARBA" id="ARBA00022989"/>
    </source>
</evidence>
<dbReference type="GO" id="GO:0005524">
    <property type="term" value="F:ATP binding"/>
    <property type="evidence" value="ECO:0007669"/>
    <property type="project" value="UniProtKB-UniRule"/>
</dbReference>
<dbReference type="InterPro" id="IPR023837">
    <property type="entry name" value="EccCb-like_Actinobacteria"/>
</dbReference>
<evidence type="ECO:0000256" key="6">
    <source>
        <dbReference type="ARBA" id="ARBA00022840"/>
    </source>
</evidence>
<dbReference type="SMART" id="SM00382">
    <property type="entry name" value="AAA"/>
    <property type="match status" value="3"/>
</dbReference>
<dbReference type="Pfam" id="PF01580">
    <property type="entry name" value="FtsK_SpoIIIE"/>
    <property type="match status" value="3"/>
</dbReference>
<evidence type="ECO:0000313" key="12">
    <source>
        <dbReference type="EMBL" id="GLY64726.1"/>
    </source>
</evidence>
<feature type="binding site" evidence="9">
    <location>
        <begin position="480"/>
        <end position="487"/>
    </location>
    <ligand>
        <name>ATP</name>
        <dbReference type="ChEBI" id="CHEBI:30616"/>
    </ligand>
</feature>
<accession>A0A9W6QXT1</accession>
<keyword evidence="13" id="KW-1185">Reference proteome</keyword>
<keyword evidence="8 10" id="KW-0472">Membrane</keyword>
<dbReference type="Proteomes" id="UP001165136">
    <property type="component" value="Unassembled WGS sequence"/>
</dbReference>
<dbReference type="InterPro" id="IPR050206">
    <property type="entry name" value="FtsK/SpoIIIE/SftA"/>
</dbReference>
<evidence type="ECO:0000256" key="10">
    <source>
        <dbReference type="SAM" id="Phobius"/>
    </source>
</evidence>
<comment type="subcellular location">
    <subcellularLocation>
        <location evidence="1">Cell membrane</location>
        <topology evidence="1">Multi-pass membrane protein</topology>
    </subcellularLocation>
</comment>
<dbReference type="RefSeq" id="WP_027942702.1">
    <property type="nucleotide sequence ID" value="NZ_BSTI01000002.1"/>
</dbReference>
<evidence type="ECO:0000256" key="2">
    <source>
        <dbReference type="ARBA" id="ARBA00022475"/>
    </source>
</evidence>
<dbReference type="EMBL" id="BSTI01000002">
    <property type="protein sequence ID" value="GLY64726.1"/>
    <property type="molecule type" value="Genomic_DNA"/>
</dbReference>
<keyword evidence="4" id="KW-0677">Repeat</keyword>
<feature type="transmembrane region" description="Helical" evidence="10">
    <location>
        <begin position="66"/>
        <end position="88"/>
    </location>
</feature>
<dbReference type="Gene3D" id="3.40.50.300">
    <property type="entry name" value="P-loop containing nucleotide triphosphate hydrolases"/>
    <property type="match status" value="3"/>
</dbReference>
<dbReference type="SUPFAM" id="SSF52540">
    <property type="entry name" value="P-loop containing nucleoside triphosphate hydrolases"/>
    <property type="match status" value="3"/>
</dbReference>
<dbReference type="InterPro" id="IPR027417">
    <property type="entry name" value="P-loop_NTPase"/>
</dbReference>
<dbReference type="NCBIfam" id="TIGR03924">
    <property type="entry name" value="T7SS_EccC_a"/>
    <property type="match status" value="1"/>
</dbReference>
<evidence type="ECO:0000256" key="8">
    <source>
        <dbReference type="ARBA" id="ARBA00023136"/>
    </source>
</evidence>
<evidence type="ECO:0000256" key="9">
    <source>
        <dbReference type="PROSITE-ProRule" id="PRU00289"/>
    </source>
</evidence>
<feature type="binding site" evidence="9">
    <location>
        <begin position="833"/>
        <end position="840"/>
    </location>
    <ligand>
        <name>ATP</name>
        <dbReference type="ChEBI" id="CHEBI:30616"/>
    </ligand>
</feature>
<dbReference type="PANTHER" id="PTHR22683">
    <property type="entry name" value="SPORULATION PROTEIN RELATED"/>
    <property type="match status" value="1"/>
</dbReference>
<evidence type="ECO:0000256" key="4">
    <source>
        <dbReference type="ARBA" id="ARBA00022737"/>
    </source>
</evidence>
<evidence type="ECO:0000259" key="11">
    <source>
        <dbReference type="PROSITE" id="PS50901"/>
    </source>
</evidence>
<keyword evidence="3 10" id="KW-0812">Transmembrane</keyword>
<dbReference type="PROSITE" id="PS50901">
    <property type="entry name" value="FTSK"/>
    <property type="match status" value="3"/>
</dbReference>
<dbReference type="InterPro" id="IPR023836">
    <property type="entry name" value="EccCa-like_Actinobacteria"/>
</dbReference>
<comment type="caution">
    <text evidence="12">The sequence shown here is derived from an EMBL/GenBank/DDBJ whole genome shotgun (WGS) entry which is preliminary data.</text>
</comment>
<evidence type="ECO:0000256" key="3">
    <source>
        <dbReference type="ARBA" id="ARBA00022692"/>
    </source>
</evidence>
<feature type="domain" description="FtsK" evidence="11">
    <location>
        <begin position="815"/>
        <end position="1006"/>
    </location>
</feature>
<feature type="domain" description="FtsK" evidence="11">
    <location>
        <begin position="1100"/>
        <end position="1284"/>
    </location>
</feature>
<sequence>MAIVVVRRPVRTPAPELPTGELILEPPPEIPPPGGRRLSQTLMMLPMLAGSAGMALMFAGGRGGALTYVAGGMYGIAGVGMIGMSVFANAGQPTKQEMANNRRAYLRHLGVQRQRAREVIRRQRETLSYRHPDPDTLWTVVASHRLWERRPTDLDFSVVRIGLGPQDLATPLVPPKTEDVGKLEPVCAAALRRFIRTYAVVPDLPIAMALNGFARVYLHGDPDRARAVARALVAQAAAFHSPDDLLVAVGAAPENRDVWEWVKWLPHGLHPERRDRLGNLRMVAPTVASLEVMLDSLLTNRPRFDPTDPAPQLTGPHLIVIVDGAETAGSDHLMTDTGLEGVTLINLSTPPPTVLDRSSIALEVTADGRLRSRTLDGENDLGVGDQLDVGTAEALARQLAPLRLVATSRGDQPLTADLGLAELLELGDPYEFDPVTGWGPRPARARLRVPFGITPDGTSVDLDLKESAQEGMGPHGLLIGATGSGKSELLRTLVLALAVTHNPETLNLVLVDFKGGATFTKLDRLPHTSAVITNLADELPLVDRMTDALNGEIMRRQELLRVAGNYTSLWEYDKARASGAALPVVPSLLVIVDEFSELLSAKPDFIDMFVQIGRVGRSLGVHLLLASQHLEEGRLRGLDNHLSYRIGLRTFSAVESRVVLGSPDAYELPRAPGNGFLKYGTEPMNRFRAAYVSGVHRRHGSGLDADGPGDGAGVLPFSTYYVAPKVEKTGEDDSSRDDEAVGETLLDILVDRMEGKGTPAHQVWLPPLAEPPTLDGFLGPLAADSRRGFGSGNERLWGALRARIGVIDRPFEQRRDILELDLSGGAGHVAVVGGPQSGKSNAVRSLICSLALSHTPQEAQFYCLDFGGGSLRGLRDLPHVGGVAGRLDVELVRRTIAEVRTVLDQRERTFAKHSVPSIADYRRAKRDGQFTDDPFGDVFLVVDGWATVRNHFDELDQTITDIAARGLNYGVHVVVAATSWMELRQSIRDILGTRVELRLGDPNDSYLGRRAANNVPDGVPGRGITPERLHMLTALPRIDGRPGTDDLAEGVADLVARVGQSWTGRPAPRVRLLPSSVDYPEIRQPEGPHRFAVGLAESDLQPVTLDFTADPHFLLLGDTESGKTAFLRALATGIADRCTPEQARIILVDYRRGLLGAVRTDHLIAYGTSAASTESALAEAAAVMESRLPGPDVTQDQLLSRSWWTGPDLYVLVDDYDLVAGAETNPLLPLLQFLAQGRDVGLHLVVTRRTGGADRAFFDPVLGRLRELGTPGILLSGDRNEGPLLGNTKPMPLPPGRGILVTRRTGTELVQLAWVPPRR</sequence>
<evidence type="ECO:0000256" key="1">
    <source>
        <dbReference type="ARBA" id="ARBA00004651"/>
    </source>
</evidence>
<proteinExistence type="predicted"/>
<dbReference type="InterPro" id="IPR003593">
    <property type="entry name" value="AAA+_ATPase"/>
</dbReference>
<keyword evidence="7 10" id="KW-1133">Transmembrane helix</keyword>
<protein>
    <submittedName>
        <fullName evidence="12">Type VII secretion protein EccC</fullName>
    </submittedName>
</protein>
<gene>
    <name evidence="12" type="primary">ftsK</name>
    <name evidence="12" type="ORF">Atai01_13450</name>
</gene>
<dbReference type="InterPro" id="IPR002543">
    <property type="entry name" value="FtsK_dom"/>
</dbReference>
<keyword evidence="5 9" id="KW-0547">Nucleotide-binding</keyword>
<keyword evidence="6 9" id="KW-0067">ATP-binding</keyword>
<feature type="binding site" evidence="9">
    <location>
        <begin position="1117"/>
        <end position="1124"/>
    </location>
    <ligand>
        <name>ATP</name>
        <dbReference type="ChEBI" id="CHEBI:30616"/>
    </ligand>
</feature>
<dbReference type="GO" id="GO:0005886">
    <property type="term" value="C:plasma membrane"/>
    <property type="evidence" value="ECO:0007669"/>
    <property type="project" value="UniProtKB-SubCell"/>
</dbReference>
<evidence type="ECO:0000256" key="5">
    <source>
        <dbReference type="ARBA" id="ARBA00022741"/>
    </source>
</evidence>
<feature type="domain" description="FtsK" evidence="11">
    <location>
        <begin position="457"/>
        <end position="657"/>
    </location>
</feature>
<evidence type="ECO:0000313" key="13">
    <source>
        <dbReference type="Proteomes" id="UP001165136"/>
    </source>
</evidence>